<dbReference type="Ensembl" id="ENSGALT00010070969.1">
    <property type="protein sequence ID" value="ENSGALP00010043660.1"/>
    <property type="gene ID" value="ENSGALG00010029344.1"/>
</dbReference>
<accession>A0A8V1ANA3</accession>
<sequence>MSVESRPLKRSLRTGTLYNTKKAKLEFGVLGAIRNTRKAQWAPRQAVKQPNSQLQRSASCFCTAHSLQEIRECVCKFRGTMLGFEKQPQFCLRVGGLEGSFYEGQKELREYCEALYLPQPTSMEVVGTVDDVPCLATGQQLVILVAEGGEVYAYEEETLHKVAKSMQEFMEIGLQHLGKEVYHCGEWIESLDEEERDKDPTIWQLRQSAQHFLEAGKDEFHHLLDLLENKPVVAC</sequence>
<dbReference type="Pfam" id="PF02393">
    <property type="entry name" value="US22"/>
    <property type="match status" value="1"/>
</dbReference>
<evidence type="ECO:0007829" key="3">
    <source>
        <dbReference type="PeptideAtlas" id="A0A8V1ANA3"/>
    </source>
</evidence>
<dbReference type="GeneTree" id="ENSGT00390000001663"/>
<keyword evidence="2" id="KW-1185">Reference proteome</keyword>
<evidence type="ECO:0000313" key="2">
    <source>
        <dbReference type="Proteomes" id="UP000000539"/>
    </source>
</evidence>
<dbReference type="GeneID" id="422090"/>
<dbReference type="InterPro" id="IPR003360">
    <property type="entry name" value="US22-like"/>
</dbReference>
<dbReference type="AlphaFoldDB" id="A0A8V1ANA3"/>
<evidence type="ECO:0000313" key="1">
    <source>
        <dbReference type="Ensembl" id="ENSGALP00010043660.1"/>
    </source>
</evidence>
<reference evidence="1" key="2">
    <citation type="submission" date="2025-08" db="UniProtKB">
        <authorList>
            <consortium name="Ensembl"/>
        </authorList>
    </citation>
    <scope>IDENTIFICATION</scope>
    <source>
        <strain evidence="1">broiler</strain>
    </source>
</reference>
<dbReference type="OrthoDB" id="9935986at2759"/>
<keyword evidence="3" id="KW-1267">Proteomics identification</keyword>
<gene>
    <name evidence="1" type="primary">LOC422090</name>
</gene>
<name>A0A8V1ANA3_CHICK</name>
<reference evidence="1" key="1">
    <citation type="submission" date="2020-11" db="EMBL/GenBank/DDBJ databases">
        <title>Gallus gallus (Chicken) genome, bGalGal1, GRCg7b, maternal haplotype autosomes + Z &amp; W.</title>
        <authorList>
            <person name="Warren W."/>
            <person name="Formenti G."/>
            <person name="Fedrigo O."/>
            <person name="Haase B."/>
            <person name="Mountcastle J."/>
            <person name="Balacco J."/>
            <person name="Tracey A."/>
            <person name="Schneider V."/>
            <person name="Okimoto R."/>
            <person name="Cheng H."/>
            <person name="Hawken R."/>
            <person name="Howe K."/>
            <person name="Jarvis E.D."/>
        </authorList>
    </citation>
    <scope>NUCLEOTIDE SEQUENCE [LARGE SCALE GENOMIC DNA]</scope>
    <source>
        <strain evidence="1">Broiler</strain>
    </source>
</reference>
<reference evidence="1" key="3">
    <citation type="submission" date="2025-09" db="UniProtKB">
        <authorList>
            <consortium name="Ensembl"/>
        </authorList>
    </citation>
    <scope>IDENTIFICATION</scope>
    <source>
        <strain evidence="1">broiler</strain>
    </source>
</reference>
<proteinExistence type="evidence at protein level"/>
<dbReference type="Proteomes" id="UP000000539">
    <property type="component" value="Chromosome 18"/>
</dbReference>
<dbReference type="RefSeq" id="XP_040505450.1">
    <property type="nucleotide sequence ID" value="XM_040649516.2"/>
</dbReference>
<organism evidence="1 2">
    <name type="scientific">Gallus gallus</name>
    <name type="common">Chicken</name>
    <dbReference type="NCBI Taxonomy" id="9031"/>
    <lineage>
        <taxon>Eukaryota</taxon>
        <taxon>Metazoa</taxon>
        <taxon>Chordata</taxon>
        <taxon>Craniata</taxon>
        <taxon>Vertebrata</taxon>
        <taxon>Euteleostomi</taxon>
        <taxon>Archelosauria</taxon>
        <taxon>Archosauria</taxon>
        <taxon>Dinosauria</taxon>
        <taxon>Saurischia</taxon>
        <taxon>Theropoda</taxon>
        <taxon>Coelurosauria</taxon>
        <taxon>Aves</taxon>
        <taxon>Neognathae</taxon>
        <taxon>Galloanserae</taxon>
        <taxon>Galliformes</taxon>
        <taxon>Phasianidae</taxon>
        <taxon>Phasianinae</taxon>
        <taxon>Gallus</taxon>
    </lineage>
</organism>
<protein>
    <submittedName>
        <fullName evidence="1">Uncharacterized protein</fullName>
    </submittedName>
</protein>
<dbReference type="OMA" id="MTCEDRR"/>
<dbReference type="RefSeq" id="XP_040505449.1">
    <property type="nucleotide sequence ID" value="XM_040649515.2"/>
</dbReference>